<proteinExistence type="inferred from homology"/>
<protein>
    <submittedName>
        <fullName evidence="2">Aspartate/glutamate racemase family protein</fullName>
    </submittedName>
</protein>
<gene>
    <name evidence="2" type="ORF">PYH38_005319</name>
</gene>
<comment type="similarity">
    <text evidence="1">Belongs to the HyuE racemase family.</text>
</comment>
<dbReference type="Gene3D" id="3.40.50.12500">
    <property type="match status" value="1"/>
</dbReference>
<dbReference type="InterPro" id="IPR015942">
    <property type="entry name" value="Asp/Glu/hydantoin_racemase"/>
</dbReference>
<keyword evidence="3" id="KW-1185">Reference proteome</keyword>
<evidence type="ECO:0000313" key="2">
    <source>
        <dbReference type="EMBL" id="WEX82970.1"/>
    </source>
</evidence>
<sequence length="251" mass="25609">MRILVINPNTTASMTGKIGTAAQIAASPATQIVAVNPQDGPPSIEGYFDEVFVVPGIIAEMAKAGAVDAYVIACFDDTGLDAARCAAEAPVIGIGEAAFHLATLVAGKFSVVTTLARSVPAIEHNLVKYGLASRCAKVRASDVAVLDLELPGSDARSKVSAEIARAITEDKAEAIVLGCAGMADLAHALSLEHGVPVLDGVACAVRLAETVAALGLKTSKVGGYAAPLAKRFAGYYAPWSPPIGTGMPRTP</sequence>
<reference evidence="2 3" key="1">
    <citation type="submission" date="2023-03" db="EMBL/GenBank/DDBJ databases">
        <authorList>
            <person name="Kaur S."/>
            <person name="Espinosa-Saiz D."/>
            <person name="Velazquez E."/>
            <person name="Menendez E."/>
            <person name="diCenzo G.C."/>
        </authorList>
    </citation>
    <scope>NUCLEOTIDE SEQUENCE [LARGE SCALE GENOMIC DNA]</scope>
    <source>
        <strain evidence="2 3">LMG 27395</strain>
    </source>
</reference>
<dbReference type="InterPro" id="IPR053714">
    <property type="entry name" value="Iso_Racemase_Enz_sf"/>
</dbReference>
<dbReference type="PANTHER" id="PTHR28047:SF5">
    <property type="entry name" value="PROTEIN DCG1"/>
    <property type="match status" value="1"/>
</dbReference>
<dbReference type="EMBL" id="CP120371">
    <property type="protein sequence ID" value="WEX82970.1"/>
    <property type="molecule type" value="Genomic_DNA"/>
</dbReference>
<dbReference type="RefSeq" id="WP_280733740.1">
    <property type="nucleotide sequence ID" value="NZ_CP120368.1"/>
</dbReference>
<dbReference type="Pfam" id="PF01177">
    <property type="entry name" value="Asp_Glu_race"/>
    <property type="match status" value="1"/>
</dbReference>
<dbReference type="Proteomes" id="UP001235547">
    <property type="component" value="Chromosome 1"/>
</dbReference>
<evidence type="ECO:0000256" key="1">
    <source>
        <dbReference type="ARBA" id="ARBA00038414"/>
    </source>
</evidence>
<dbReference type="PANTHER" id="PTHR28047">
    <property type="entry name" value="PROTEIN DCG1"/>
    <property type="match status" value="1"/>
</dbReference>
<dbReference type="InterPro" id="IPR052186">
    <property type="entry name" value="Hydantoin_racemase-like"/>
</dbReference>
<accession>A0ABY8CWE6</accession>
<evidence type="ECO:0000313" key="3">
    <source>
        <dbReference type="Proteomes" id="UP001235547"/>
    </source>
</evidence>
<organism evidence="2 3">
    <name type="scientific">Sinorhizobium numidicum</name>
    <dbReference type="NCBI Taxonomy" id="680248"/>
    <lineage>
        <taxon>Bacteria</taxon>
        <taxon>Pseudomonadati</taxon>
        <taxon>Pseudomonadota</taxon>
        <taxon>Alphaproteobacteria</taxon>
        <taxon>Hyphomicrobiales</taxon>
        <taxon>Rhizobiaceae</taxon>
        <taxon>Sinorhizobium/Ensifer group</taxon>
        <taxon>Sinorhizobium</taxon>
    </lineage>
</organism>
<name>A0ABY8CWE6_9HYPH</name>